<reference evidence="2 3" key="1">
    <citation type="journal article" date="2020" name="Nature">
        <title>Six reference-quality genomes reveal evolution of bat adaptations.</title>
        <authorList>
            <person name="Jebb D."/>
            <person name="Huang Z."/>
            <person name="Pippel M."/>
            <person name="Hughes G.M."/>
            <person name="Lavrichenko K."/>
            <person name="Devanna P."/>
            <person name="Winkler S."/>
            <person name="Jermiin L.S."/>
            <person name="Skirmuntt E.C."/>
            <person name="Katzourakis A."/>
            <person name="Burkitt-Gray L."/>
            <person name="Ray D.A."/>
            <person name="Sullivan K.A.M."/>
            <person name="Roscito J.G."/>
            <person name="Kirilenko B.M."/>
            <person name="Davalos L.M."/>
            <person name="Corthals A.P."/>
            <person name="Power M.L."/>
            <person name="Jones G."/>
            <person name="Ransome R.D."/>
            <person name="Dechmann D.K.N."/>
            <person name="Locatelli A.G."/>
            <person name="Puechmaille S.J."/>
            <person name="Fedrigo O."/>
            <person name="Jarvis E.D."/>
            <person name="Hiller M."/>
            <person name="Vernes S.C."/>
            <person name="Myers E.W."/>
            <person name="Teeling E.C."/>
        </authorList>
    </citation>
    <scope>NUCLEOTIDE SEQUENCE [LARGE SCALE GENOMIC DNA]</scope>
    <source>
        <strain evidence="2">Bat1K_MPI-CBG_1</strain>
    </source>
</reference>
<feature type="compositionally biased region" description="Polar residues" evidence="1">
    <location>
        <begin position="1"/>
        <end position="11"/>
    </location>
</feature>
<feature type="region of interest" description="Disordered" evidence="1">
    <location>
        <begin position="105"/>
        <end position="135"/>
    </location>
</feature>
<dbReference type="AlphaFoldDB" id="A0A834E5E1"/>
<gene>
    <name evidence="2" type="ORF">HJG60_011401</name>
</gene>
<evidence type="ECO:0000313" key="3">
    <source>
        <dbReference type="Proteomes" id="UP000664940"/>
    </source>
</evidence>
<proteinExistence type="predicted"/>
<evidence type="ECO:0000313" key="2">
    <source>
        <dbReference type="EMBL" id="KAF6104486.1"/>
    </source>
</evidence>
<dbReference type="Proteomes" id="UP000664940">
    <property type="component" value="Unassembled WGS sequence"/>
</dbReference>
<name>A0A834E5E1_9CHIR</name>
<comment type="caution">
    <text evidence="2">The sequence shown here is derived from an EMBL/GenBank/DDBJ whole genome shotgun (WGS) entry which is preliminary data.</text>
</comment>
<feature type="region of interest" description="Disordered" evidence="1">
    <location>
        <begin position="1"/>
        <end position="22"/>
    </location>
</feature>
<dbReference type="EMBL" id="JABVXQ010000006">
    <property type="protein sequence ID" value="KAF6104486.1"/>
    <property type="molecule type" value="Genomic_DNA"/>
</dbReference>
<sequence>MCTWRVSSAGSGRQRDTSMPEPPAWTVTVITGRDSSFHLFYQNWGSQFSYRSPTPVICRGPGSSQQGREGPAGDARWHRVVQHFNGAPFSPKLVCDPPCLQVSSHSAHHVGRQPCRDRGWPGSPLRGPGPEAASA</sequence>
<protein>
    <submittedName>
        <fullName evidence="2">Uncharacterized protein</fullName>
    </submittedName>
</protein>
<evidence type="ECO:0000256" key="1">
    <source>
        <dbReference type="SAM" id="MobiDB-lite"/>
    </source>
</evidence>
<organism evidence="2 3">
    <name type="scientific">Phyllostomus discolor</name>
    <name type="common">pale spear-nosed bat</name>
    <dbReference type="NCBI Taxonomy" id="89673"/>
    <lineage>
        <taxon>Eukaryota</taxon>
        <taxon>Metazoa</taxon>
        <taxon>Chordata</taxon>
        <taxon>Craniata</taxon>
        <taxon>Vertebrata</taxon>
        <taxon>Euteleostomi</taxon>
        <taxon>Mammalia</taxon>
        <taxon>Eutheria</taxon>
        <taxon>Laurasiatheria</taxon>
        <taxon>Chiroptera</taxon>
        <taxon>Yangochiroptera</taxon>
        <taxon>Phyllostomidae</taxon>
        <taxon>Phyllostominae</taxon>
        <taxon>Phyllostomus</taxon>
    </lineage>
</organism>
<accession>A0A834E5E1</accession>